<dbReference type="PANTHER" id="PTHR30204">
    <property type="entry name" value="REDOX-CYCLING DRUG-SENSING TRANSCRIPTIONAL ACTIVATOR SOXR"/>
    <property type="match status" value="1"/>
</dbReference>
<evidence type="ECO:0000259" key="4">
    <source>
        <dbReference type="PROSITE" id="PS50937"/>
    </source>
</evidence>
<sequence length="125" mass="14033">MRIGELASVTGTSPRSLRYYEQHGLLTPSRDANGYRDYGEVEDAVRARNVRDLLDAGLAVDDIRRYTGNGCLDRPLRESPRCTAELETAKRRLAGLEERIARLQGLRDRLAVHSAELERALHSAD</sequence>
<dbReference type="GO" id="GO:0003700">
    <property type="term" value="F:DNA-binding transcription factor activity"/>
    <property type="evidence" value="ECO:0007669"/>
    <property type="project" value="InterPro"/>
</dbReference>
<dbReference type="InterPro" id="IPR047057">
    <property type="entry name" value="MerR_fam"/>
</dbReference>
<evidence type="ECO:0000313" key="5">
    <source>
        <dbReference type="EMBL" id="MBB5432410.1"/>
    </source>
</evidence>
<evidence type="ECO:0000256" key="2">
    <source>
        <dbReference type="ARBA" id="ARBA00023125"/>
    </source>
</evidence>
<evidence type="ECO:0000256" key="3">
    <source>
        <dbReference type="ARBA" id="ARBA00023163"/>
    </source>
</evidence>
<reference evidence="5 6" key="1">
    <citation type="submission" date="2020-08" db="EMBL/GenBank/DDBJ databases">
        <title>Sequencing the genomes of 1000 actinobacteria strains.</title>
        <authorList>
            <person name="Klenk H.-P."/>
        </authorList>
    </citation>
    <scope>NUCLEOTIDE SEQUENCE [LARGE SCALE GENOMIC DNA]</scope>
    <source>
        <strain evidence="5 6">DSM 44551</strain>
    </source>
</reference>
<dbReference type="InterPro" id="IPR000551">
    <property type="entry name" value="MerR-type_HTH_dom"/>
</dbReference>
<dbReference type="GO" id="GO:0003677">
    <property type="term" value="F:DNA binding"/>
    <property type="evidence" value="ECO:0007669"/>
    <property type="project" value="UniProtKB-KW"/>
</dbReference>
<dbReference type="SMART" id="SM00422">
    <property type="entry name" value="HTH_MERR"/>
    <property type="match status" value="1"/>
</dbReference>
<dbReference type="AlphaFoldDB" id="A0A7W8QLC1"/>
<dbReference type="PROSITE" id="PS50937">
    <property type="entry name" value="HTH_MERR_2"/>
    <property type="match status" value="1"/>
</dbReference>
<dbReference type="Pfam" id="PF13411">
    <property type="entry name" value="MerR_1"/>
    <property type="match status" value="1"/>
</dbReference>
<dbReference type="Proteomes" id="UP000572635">
    <property type="component" value="Unassembled WGS sequence"/>
</dbReference>
<protein>
    <submittedName>
        <fullName evidence="5">DNA-binding transcriptional MerR regulator</fullName>
    </submittedName>
</protein>
<dbReference type="EMBL" id="JACHDB010000001">
    <property type="protein sequence ID" value="MBB5432410.1"/>
    <property type="molecule type" value="Genomic_DNA"/>
</dbReference>
<keyword evidence="6" id="KW-1185">Reference proteome</keyword>
<organism evidence="5 6">
    <name type="scientific">Nocardiopsis composta</name>
    <dbReference type="NCBI Taxonomy" id="157465"/>
    <lineage>
        <taxon>Bacteria</taxon>
        <taxon>Bacillati</taxon>
        <taxon>Actinomycetota</taxon>
        <taxon>Actinomycetes</taxon>
        <taxon>Streptosporangiales</taxon>
        <taxon>Nocardiopsidaceae</taxon>
        <taxon>Nocardiopsis</taxon>
    </lineage>
</organism>
<evidence type="ECO:0000313" key="6">
    <source>
        <dbReference type="Proteomes" id="UP000572635"/>
    </source>
</evidence>
<dbReference type="RefSeq" id="WP_184391980.1">
    <property type="nucleotide sequence ID" value="NZ_BAAAJD010000042.1"/>
</dbReference>
<name>A0A7W8QLC1_9ACTN</name>
<keyword evidence="2 5" id="KW-0238">DNA-binding</keyword>
<accession>A0A7W8QLC1</accession>
<keyword evidence="1" id="KW-0805">Transcription regulation</keyword>
<gene>
    <name evidence="5" type="ORF">HDA36_002494</name>
</gene>
<dbReference type="SUPFAM" id="SSF46955">
    <property type="entry name" value="Putative DNA-binding domain"/>
    <property type="match status" value="1"/>
</dbReference>
<dbReference type="InterPro" id="IPR009061">
    <property type="entry name" value="DNA-bd_dom_put_sf"/>
</dbReference>
<evidence type="ECO:0000256" key="1">
    <source>
        <dbReference type="ARBA" id="ARBA00023015"/>
    </source>
</evidence>
<proteinExistence type="predicted"/>
<comment type="caution">
    <text evidence="5">The sequence shown here is derived from an EMBL/GenBank/DDBJ whole genome shotgun (WGS) entry which is preliminary data.</text>
</comment>
<keyword evidence="3" id="KW-0804">Transcription</keyword>
<dbReference type="Gene3D" id="1.10.1660.10">
    <property type="match status" value="1"/>
</dbReference>
<dbReference type="PANTHER" id="PTHR30204:SF94">
    <property type="entry name" value="HEAVY METAL-DEPENDENT TRANSCRIPTIONAL REGULATOR HI_0293-RELATED"/>
    <property type="match status" value="1"/>
</dbReference>
<feature type="domain" description="HTH merR-type" evidence="4">
    <location>
        <begin position="1"/>
        <end position="69"/>
    </location>
</feature>